<gene>
    <name evidence="1" type="ORF">E2C01_017173</name>
</gene>
<dbReference type="EMBL" id="VSRR010001289">
    <property type="protein sequence ID" value="MPC24102.1"/>
    <property type="molecule type" value="Genomic_DNA"/>
</dbReference>
<comment type="caution">
    <text evidence="1">The sequence shown here is derived from an EMBL/GenBank/DDBJ whole genome shotgun (WGS) entry which is preliminary data.</text>
</comment>
<organism evidence="1 2">
    <name type="scientific">Portunus trituberculatus</name>
    <name type="common">Swimming crab</name>
    <name type="synonym">Neptunus trituberculatus</name>
    <dbReference type="NCBI Taxonomy" id="210409"/>
    <lineage>
        <taxon>Eukaryota</taxon>
        <taxon>Metazoa</taxon>
        <taxon>Ecdysozoa</taxon>
        <taxon>Arthropoda</taxon>
        <taxon>Crustacea</taxon>
        <taxon>Multicrustacea</taxon>
        <taxon>Malacostraca</taxon>
        <taxon>Eumalacostraca</taxon>
        <taxon>Eucarida</taxon>
        <taxon>Decapoda</taxon>
        <taxon>Pleocyemata</taxon>
        <taxon>Brachyura</taxon>
        <taxon>Eubrachyura</taxon>
        <taxon>Portunoidea</taxon>
        <taxon>Portunidae</taxon>
        <taxon>Portuninae</taxon>
        <taxon>Portunus</taxon>
    </lineage>
</organism>
<evidence type="ECO:0000313" key="1">
    <source>
        <dbReference type="EMBL" id="MPC24102.1"/>
    </source>
</evidence>
<reference evidence="1 2" key="1">
    <citation type="submission" date="2019-05" db="EMBL/GenBank/DDBJ databases">
        <title>Another draft genome of Portunus trituberculatus and its Hox gene families provides insights of decapod evolution.</title>
        <authorList>
            <person name="Jeong J.-H."/>
            <person name="Song I."/>
            <person name="Kim S."/>
            <person name="Choi T."/>
            <person name="Kim D."/>
            <person name="Ryu S."/>
            <person name="Kim W."/>
        </authorList>
    </citation>
    <scope>NUCLEOTIDE SEQUENCE [LARGE SCALE GENOMIC DNA]</scope>
    <source>
        <tissue evidence="1">Muscle</tissue>
    </source>
</reference>
<proteinExistence type="predicted"/>
<sequence length="100" mass="10249">MPGGDGGGHVVTALYLPGRAGRHLQRVEQLQQGLGRSLGRGVRWGALSGGSLTSLRRSSLSGALGRSFLGRCLLRGSLWCALCLCFFSGGSLGGGAFPSC</sequence>
<evidence type="ECO:0000313" key="2">
    <source>
        <dbReference type="Proteomes" id="UP000324222"/>
    </source>
</evidence>
<name>A0A5B7DQW4_PORTR</name>
<keyword evidence="2" id="KW-1185">Reference proteome</keyword>
<dbReference type="Proteomes" id="UP000324222">
    <property type="component" value="Unassembled WGS sequence"/>
</dbReference>
<dbReference type="AlphaFoldDB" id="A0A5B7DQW4"/>
<protein>
    <submittedName>
        <fullName evidence="1">Uncharacterized protein</fullName>
    </submittedName>
</protein>
<accession>A0A5B7DQW4</accession>